<accession>A0A2A6BL91</accession>
<dbReference type="Gene3D" id="1.25.10.10">
    <property type="entry name" value="Leucine-rich Repeat Variant"/>
    <property type="match status" value="1"/>
</dbReference>
<dbReference type="EnsemblMetazoa" id="PPA10631.1">
    <property type="protein sequence ID" value="PPA10631.1"/>
    <property type="gene ID" value="WBGene00100185"/>
</dbReference>
<feature type="region of interest" description="Disordered" evidence="1">
    <location>
        <begin position="854"/>
        <end position="886"/>
    </location>
</feature>
<accession>A0A8R1Y9N2</accession>
<name>A0A2A6BL91_PRIPA</name>
<feature type="compositionally biased region" description="Basic and acidic residues" evidence="1">
    <location>
        <begin position="483"/>
        <end position="498"/>
    </location>
</feature>
<dbReference type="PANTHER" id="PTHR23312">
    <property type="entry name" value="ARMC5 ARMADILLO REPEAT-CONTAINING -RELATED"/>
    <property type="match status" value="1"/>
</dbReference>
<dbReference type="OrthoDB" id="5820640at2759"/>
<feature type="region of interest" description="Disordered" evidence="1">
    <location>
        <begin position="547"/>
        <end position="617"/>
    </location>
</feature>
<proteinExistence type="predicted"/>
<feature type="compositionally biased region" description="Low complexity" evidence="1">
    <location>
        <begin position="547"/>
        <end position="570"/>
    </location>
</feature>
<dbReference type="GO" id="GO:0009653">
    <property type="term" value="P:anatomical structure morphogenesis"/>
    <property type="evidence" value="ECO:0000318"/>
    <property type="project" value="GO_Central"/>
</dbReference>
<dbReference type="GO" id="GO:0005829">
    <property type="term" value="C:cytosol"/>
    <property type="evidence" value="ECO:0000318"/>
    <property type="project" value="GO_Central"/>
</dbReference>
<evidence type="ECO:0000313" key="2">
    <source>
        <dbReference type="EnsemblMetazoa" id="PPA10631.1"/>
    </source>
</evidence>
<dbReference type="PANTHER" id="PTHR23312:SF8">
    <property type="entry name" value="ARMADILLO REPEAT-CONTAINING PROTEIN 5"/>
    <property type="match status" value="1"/>
</dbReference>
<dbReference type="Proteomes" id="UP000005239">
    <property type="component" value="Unassembled WGS sequence"/>
</dbReference>
<dbReference type="SUPFAM" id="SSF48371">
    <property type="entry name" value="ARM repeat"/>
    <property type="match status" value="1"/>
</dbReference>
<evidence type="ECO:0000256" key="1">
    <source>
        <dbReference type="SAM" id="MobiDB-lite"/>
    </source>
</evidence>
<reference evidence="3" key="1">
    <citation type="journal article" date="2008" name="Nat. Genet.">
        <title>The Pristionchus pacificus genome provides a unique perspective on nematode lifestyle and parasitism.</title>
        <authorList>
            <person name="Dieterich C."/>
            <person name="Clifton S.W."/>
            <person name="Schuster L.N."/>
            <person name="Chinwalla A."/>
            <person name="Delehaunty K."/>
            <person name="Dinkelacker I."/>
            <person name="Fulton L."/>
            <person name="Fulton R."/>
            <person name="Godfrey J."/>
            <person name="Minx P."/>
            <person name="Mitreva M."/>
            <person name="Roeseler W."/>
            <person name="Tian H."/>
            <person name="Witte H."/>
            <person name="Yang S.P."/>
            <person name="Wilson R.K."/>
            <person name="Sommer R.J."/>
        </authorList>
    </citation>
    <scope>NUCLEOTIDE SEQUENCE [LARGE SCALE GENOMIC DNA]</scope>
    <source>
        <strain evidence="3">PS312</strain>
    </source>
</reference>
<feature type="region of interest" description="Disordered" evidence="1">
    <location>
        <begin position="1119"/>
        <end position="1140"/>
    </location>
</feature>
<reference evidence="2" key="2">
    <citation type="submission" date="2022-06" db="UniProtKB">
        <authorList>
            <consortium name="EnsemblMetazoa"/>
        </authorList>
    </citation>
    <scope>IDENTIFICATION</scope>
    <source>
        <strain evidence="2">PS312</strain>
    </source>
</reference>
<keyword evidence="3" id="KW-1185">Reference proteome</keyword>
<evidence type="ECO:0000313" key="3">
    <source>
        <dbReference type="Proteomes" id="UP000005239"/>
    </source>
</evidence>
<dbReference type="InterPro" id="IPR011989">
    <property type="entry name" value="ARM-like"/>
</dbReference>
<feature type="region of interest" description="Disordered" evidence="1">
    <location>
        <begin position="468"/>
        <end position="503"/>
    </location>
</feature>
<feature type="region of interest" description="Disordered" evidence="1">
    <location>
        <begin position="43"/>
        <end position="72"/>
    </location>
</feature>
<gene>
    <name evidence="2" type="primary">WBGene00100185</name>
</gene>
<organism evidence="2 3">
    <name type="scientific">Pristionchus pacificus</name>
    <name type="common">Parasitic nematode worm</name>
    <dbReference type="NCBI Taxonomy" id="54126"/>
    <lineage>
        <taxon>Eukaryota</taxon>
        <taxon>Metazoa</taxon>
        <taxon>Ecdysozoa</taxon>
        <taxon>Nematoda</taxon>
        <taxon>Chromadorea</taxon>
        <taxon>Rhabditida</taxon>
        <taxon>Rhabditina</taxon>
        <taxon>Diplogasteromorpha</taxon>
        <taxon>Diplogasteroidea</taxon>
        <taxon>Neodiplogasteridae</taxon>
        <taxon>Pristionchus</taxon>
    </lineage>
</organism>
<dbReference type="AlphaFoldDB" id="A0A2A6BL91"/>
<protein>
    <submittedName>
        <fullName evidence="2">Uncharacterized protein</fullName>
    </submittedName>
</protein>
<dbReference type="InterPro" id="IPR016024">
    <property type="entry name" value="ARM-type_fold"/>
</dbReference>
<sequence>MTQIHAIGAVPVGESALGTLAGGKLIDCELCWVNPNPMDAKRRRLLSESPQRSRESSAGRSNSVARDAEPPPPLDVAALPAIDLFNADDLPAIEEAVNQLRKILITRETVTGFIALPDRLHSLARLLQRAANKVAPDNGWSSIVRSLVSLLGNMCNFSMRVCFELAQPRLRYPTIATHLLESGPTPRACLHTKASVLRLTGNLCQKKESARSIASCGSLIDRVSQMLEEENESVRAHAFRVVRLLVERNFHRAVLLSNAGFYLGKLLRAVHEDEKKANEVISTLTRLTRYSAKDTGRQLSTSECTPLLLSLFLSPSAVQPAKDLLLQLAAGSTDIRDRLGETGVIADLTASGKEEEGEGGEDGKDKPVYRASEKERCALLATFTQDAWGRAALRESGALDVLCARLAEATESTAEKATILVSFRHLVHDTTSMAYLCRSRAFLDCVIKHVGEYVDCYGEECEPISLRDRDTSHRPWSPILVEPEQRKERGSRTEKRQMEGQMMNSSYAASPLVYSPLHHYSSSPSPPSLSPLSASMSPPLIYGRLSPLHPLSSPDSRLSLSPPSSSRQSPEYGYGSAAASPGESLASSSRDRPSSSIGGGGGGEKEEEDETERERKMMKQVVDNELWLVGWQANEDANLPYLMREDLVKCLLSLLRMVIPHSTRLGRPLKRMADSRHSIEGLLSMHFHSRVFHALCTPPCRMTRFARRCKRCEQDAEFGSEILRAFSASVDSDFGHGLLMQKLASDQRETRVAAAIAKISLIRNRCRLSRRPSGEHSSSLQVLLDEVRRILLERDYDTESRRSLYEGGPPTLVLIIGAVSTLLDTNKIKDAFEIDATWKAPAMVACKVVNGRMNEGEGPSTSTTAAEKKEEKVGRAGVGGDEKEEEDMVSFEDTQGNVFGEIALANLRKGSQYFNGMFSSDMVEARERRRKFVIDETEEGCTREEFETLLDGASLHLFLPLALQLYTHHKVMDACLVTLLRFSSDGNISQALAAIAGDSPIVDEFVQKMTKFIQSNSIISLLQLLPLLLVLQLLQHRAAADDEEPYMPEYNQEEANINPLYRLHTRLFFHDPHHVNGQIRDRWCQEKCMRHCYCTYGRSCRRSCISYCDRGPYAGSARDPFMHNRSKRSAETTPSPEEVPTIQELAQGTLPYLDGFEYDSRSILRRKAGRPVWDPRAKDIHAKQKRELDTRWGKLCQDPGN</sequence>